<name>A0ABQ1RQ90_9MICO</name>
<sequence>MRLLAATYAGRMQDAAAFDQFAMQPKCPRCGTVLRDVKGGYVCVACNEAYALPSKESSSSR</sequence>
<evidence type="ECO:0000313" key="1">
    <source>
        <dbReference type="EMBL" id="GGD76702.1"/>
    </source>
</evidence>
<dbReference type="EMBL" id="BMCM01000003">
    <property type="protein sequence ID" value="GGD76702.1"/>
    <property type="molecule type" value="Genomic_DNA"/>
</dbReference>
<dbReference type="Proteomes" id="UP000629365">
    <property type="component" value="Unassembled WGS sequence"/>
</dbReference>
<protein>
    <submittedName>
        <fullName evidence="1">Uncharacterized protein</fullName>
    </submittedName>
</protein>
<proteinExistence type="predicted"/>
<keyword evidence="2" id="KW-1185">Reference proteome</keyword>
<comment type="caution">
    <text evidence="1">The sequence shown here is derived from an EMBL/GenBank/DDBJ whole genome shotgun (WGS) entry which is preliminary data.</text>
</comment>
<gene>
    <name evidence="1" type="ORF">GCM10007269_19580</name>
</gene>
<reference evidence="2" key="1">
    <citation type="journal article" date="2019" name="Int. J. Syst. Evol. Microbiol.">
        <title>The Global Catalogue of Microorganisms (GCM) 10K type strain sequencing project: providing services to taxonomists for standard genome sequencing and annotation.</title>
        <authorList>
            <consortium name="The Broad Institute Genomics Platform"/>
            <consortium name="The Broad Institute Genome Sequencing Center for Infectious Disease"/>
            <person name="Wu L."/>
            <person name="Ma J."/>
        </authorList>
    </citation>
    <scope>NUCLEOTIDE SEQUENCE [LARGE SCALE GENOMIC DNA]</scope>
    <source>
        <strain evidence="2">CCM 7640</strain>
    </source>
</reference>
<organism evidence="1 2">
    <name type="scientific">Microbacterium murale</name>
    <dbReference type="NCBI Taxonomy" id="1081040"/>
    <lineage>
        <taxon>Bacteria</taxon>
        <taxon>Bacillati</taxon>
        <taxon>Actinomycetota</taxon>
        <taxon>Actinomycetes</taxon>
        <taxon>Micrococcales</taxon>
        <taxon>Microbacteriaceae</taxon>
        <taxon>Microbacterium</taxon>
    </lineage>
</organism>
<evidence type="ECO:0000313" key="2">
    <source>
        <dbReference type="Proteomes" id="UP000629365"/>
    </source>
</evidence>
<dbReference type="SUPFAM" id="SSF161187">
    <property type="entry name" value="YfgJ-like"/>
    <property type="match status" value="1"/>
</dbReference>
<accession>A0ABQ1RQ90</accession>